<comment type="caution">
    <text evidence="1">The sequence shown here is derived from an EMBL/GenBank/DDBJ whole genome shotgun (WGS) entry which is preliminary data.</text>
</comment>
<evidence type="ECO:0000313" key="1">
    <source>
        <dbReference type="EMBL" id="RXK15610.1"/>
    </source>
</evidence>
<dbReference type="EMBL" id="NXID01000024">
    <property type="protein sequence ID" value="RXK15610.1"/>
    <property type="molecule type" value="Genomic_DNA"/>
</dbReference>
<dbReference type="RefSeq" id="WP_114841953.1">
    <property type="nucleotide sequence ID" value="NZ_CP031219.1"/>
</dbReference>
<dbReference type="AlphaFoldDB" id="A0AAX2AG90"/>
<organism evidence="1 2">
    <name type="scientific">Malaciobacter mytili LMG 24559</name>
    <dbReference type="NCBI Taxonomy" id="1032238"/>
    <lineage>
        <taxon>Bacteria</taxon>
        <taxon>Pseudomonadati</taxon>
        <taxon>Campylobacterota</taxon>
        <taxon>Epsilonproteobacteria</taxon>
        <taxon>Campylobacterales</taxon>
        <taxon>Arcobacteraceae</taxon>
        <taxon>Malaciobacter</taxon>
    </lineage>
</organism>
<protein>
    <recommendedName>
        <fullName evidence="3">Molybdenum-containing sulfite:cytochrome c oxidoreductase SorAB, molybdopterin oxidoreductase subunit</fullName>
    </recommendedName>
</protein>
<dbReference type="GO" id="GO:0009055">
    <property type="term" value="F:electron transfer activity"/>
    <property type="evidence" value="ECO:0007669"/>
    <property type="project" value="InterPro"/>
</dbReference>
<name>A0AAX2AG90_9BACT</name>
<evidence type="ECO:0008006" key="3">
    <source>
        <dbReference type="Google" id="ProtNLM"/>
    </source>
</evidence>
<dbReference type="GO" id="GO:0020037">
    <property type="term" value="F:heme binding"/>
    <property type="evidence" value="ECO:0007669"/>
    <property type="project" value="InterPro"/>
</dbReference>
<proteinExistence type="predicted"/>
<gene>
    <name evidence="1" type="ORF">CP985_07575</name>
</gene>
<reference evidence="1 2" key="1">
    <citation type="submission" date="2017-09" db="EMBL/GenBank/DDBJ databases">
        <title>Genomics of the genus Arcobacter.</title>
        <authorList>
            <person name="Perez-Cataluna A."/>
            <person name="Figueras M.J."/>
            <person name="Salas-Masso N."/>
        </authorList>
    </citation>
    <scope>NUCLEOTIDE SEQUENCE [LARGE SCALE GENOMIC DNA]</scope>
    <source>
        <strain evidence="1 2">CECT 7386</strain>
    </source>
</reference>
<dbReference type="Gene3D" id="1.10.760.10">
    <property type="entry name" value="Cytochrome c-like domain"/>
    <property type="match status" value="1"/>
</dbReference>
<dbReference type="SUPFAM" id="SSF46626">
    <property type="entry name" value="Cytochrome c"/>
    <property type="match status" value="1"/>
</dbReference>
<dbReference type="Proteomes" id="UP000290092">
    <property type="component" value="Unassembled WGS sequence"/>
</dbReference>
<keyword evidence="2" id="KW-1185">Reference proteome</keyword>
<dbReference type="KEGG" id="amyt:AMYT_1525"/>
<evidence type="ECO:0000313" key="2">
    <source>
        <dbReference type="Proteomes" id="UP000290092"/>
    </source>
</evidence>
<accession>A0AAX2AG90</accession>
<sequence length="113" mass="12699">MKTLKKIALIGTIALSINFLSAKEIDKQSGLIIDKGVEIVKANCTVCHSAKFITFQKGNRDTWLAMIRWMQKTQGLWEFDAATEKTILDYLEANYPAGKASRRPNLKAKDLPN</sequence>
<dbReference type="InterPro" id="IPR036909">
    <property type="entry name" value="Cyt_c-like_dom_sf"/>
</dbReference>